<organism evidence="7 8">
    <name type="scientific">Neodothiora populina</name>
    <dbReference type="NCBI Taxonomy" id="2781224"/>
    <lineage>
        <taxon>Eukaryota</taxon>
        <taxon>Fungi</taxon>
        <taxon>Dikarya</taxon>
        <taxon>Ascomycota</taxon>
        <taxon>Pezizomycotina</taxon>
        <taxon>Dothideomycetes</taxon>
        <taxon>Dothideomycetidae</taxon>
        <taxon>Dothideales</taxon>
        <taxon>Dothioraceae</taxon>
        <taxon>Neodothiora</taxon>
    </lineage>
</organism>
<gene>
    <name evidence="7" type="ORF">AAFC00_003930</name>
</gene>
<feature type="domain" description="FAD-binding" evidence="6">
    <location>
        <begin position="7"/>
        <end position="46"/>
    </location>
</feature>
<reference evidence="7 8" key="1">
    <citation type="submission" date="2024-07" db="EMBL/GenBank/DDBJ databases">
        <title>Draft sequence of the Neodothiora populina.</title>
        <authorList>
            <person name="Drown D.D."/>
            <person name="Schuette U.S."/>
            <person name="Buechlein A.B."/>
            <person name="Rusch D.R."/>
            <person name="Winton L.W."/>
            <person name="Adams G.A."/>
        </authorList>
    </citation>
    <scope>NUCLEOTIDE SEQUENCE [LARGE SCALE GENOMIC DNA]</scope>
    <source>
        <strain evidence="7 8">CPC 39397</strain>
    </source>
</reference>
<dbReference type="RefSeq" id="XP_069201305.1">
    <property type="nucleotide sequence ID" value="XM_069348124.1"/>
</dbReference>
<sequence>MAANSPDVIIVGAGIIGLILGQALKKADIPFVILERDENASARIQGWALTLHWGLEYLKELLPVENLDAVKECQVDPNFAANDTGKFLFLNLEDGTTKFEIPVRERWRVNRDKLRRAL</sequence>
<evidence type="ECO:0000256" key="1">
    <source>
        <dbReference type="ARBA" id="ARBA00001974"/>
    </source>
</evidence>
<keyword evidence="8" id="KW-1185">Reference proteome</keyword>
<keyword evidence="4" id="KW-0560">Oxidoreductase</keyword>
<dbReference type="PANTHER" id="PTHR47178:SF1">
    <property type="entry name" value="FAD-BINDING DOMAIN-CONTAINING PROTEIN-RELATED"/>
    <property type="match status" value="1"/>
</dbReference>
<dbReference type="Gene3D" id="3.50.50.60">
    <property type="entry name" value="FAD/NAD(P)-binding domain"/>
    <property type="match status" value="1"/>
</dbReference>
<dbReference type="EMBL" id="JBFMKM010000008">
    <property type="protein sequence ID" value="KAL1305031.1"/>
    <property type="molecule type" value="Genomic_DNA"/>
</dbReference>
<evidence type="ECO:0000256" key="5">
    <source>
        <dbReference type="ARBA" id="ARBA00023033"/>
    </source>
</evidence>
<evidence type="ECO:0000256" key="3">
    <source>
        <dbReference type="ARBA" id="ARBA00022827"/>
    </source>
</evidence>
<evidence type="ECO:0000313" key="7">
    <source>
        <dbReference type="EMBL" id="KAL1305031.1"/>
    </source>
</evidence>
<evidence type="ECO:0000256" key="2">
    <source>
        <dbReference type="ARBA" id="ARBA00022630"/>
    </source>
</evidence>
<keyword evidence="5" id="KW-0503">Monooxygenase</keyword>
<dbReference type="GeneID" id="95977630"/>
<dbReference type="Pfam" id="PF01494">
    <property type="entry name" value="FAD_binding_3"/>
    <property type="match status" value="1"/>
</dbReference>
<comment type="caution">
    <text evidence="7">The sequence shown here is derived from an EMBL/GenBank/DDBJ whole genome shotgun (WGS) entry which is preliminary data.</text>
</comment>
<dbReference type="InterPro" id="IPR002938">
    <property type="entry name" value="FAD-bd"/>
</dbReference>
<evidence type="ECO:0000256" key="4">
    <source>
        <dbReference type="ARBA" id="ARBA00023002"/>
    </source>
</evidence>
<protein>
    <recommendedName>
        <fullName evidence="6">FAD-binding domain-containing protein</fullName>
    </recommendedName>
</protein>
<dbReference type="SUPFAM" id="SSF51905">
    <property type="entry name" value="FAD/NAD(P)-binding domain"/>
    <property type="match status" value="1"/>
</dbReference>
<dbReference type="PANTHER" id="PTHR47178">
    <property type="entry name" value="MONOOXYGENASE, FAD-BINDING"/>
    <property type="match status" value="1"/>
</dbReference>
<evidence type="ECO:0000259" key="6">
    <source>
        <dbReference type="Pfam" id="PF01494"/>
    </source>
</evidence>
<dbReference type="Proteomes" id="UP001562354">
    <property type="component" value="Unassembled WGS sequence"/>
</dbReference>
<keyword evidence="2" id="KW-0285">Flavoprotein</keyword>
<evidence type="ECO:0000313" key="8">
    <source>
        <dbReference type="Proteomes" id="UP001562354"/>
    </source>
</evidence>
<keyword evidence="3" id="KW-0274">FAD</keyword>
<comment type="cofactor">
    <cofactor evidence="1">
        <name>FAD</name>
        <dbReference type="ChEBI" id="CHEBI:57692"/>
    </cofactor>
</comment>
<accession>A0ABR3PH16</accession>
<name>A0ABR3PH16_9PEZI</name>
<dbReference type="InterPro" id="IPR036188">
    <property type="entry name" value="FAD/NAD-bd_sf"/>
</dbReference>
<proteinExistence type="predicted"/>